<organism evidence="1 2">
    <name type="scientific">Actinidia rufa</name>
    <dbReference type="NCBI Taxonomy" id="165716"/>
    <lineage>
        <taxon>Eukaryota</taxon>
        <taxon>Viridiplantae</taxon>
        <taxon>Streptophyta</taxon>
        <taxon>Embryophyta</taxon>
        <taxon>Tracheophyta</taxon>
        <taxon>Spermatophyta</taxon>
        <taxon>Magnoliopsida</taxon>
        <taxon>eudicotyledons</taxon>
        <taxon>Gunneridae</taxon>
        <taxon>Pentapetalae</taxon>
        <taxon>asterids</taxon>
        <taxon>Ericales</taxon>
        <taxon>Actinidiaceae</taxon>
        <taxon>Actinidia</taxon>
    </lineage>
</organism>
<proteinExistence type="predicted"/>
<sequence>MTADVSSVVGIINGGYNDDQQAMNKESRGVVGGKSTVLITRDLLGGCYALDSKELDLDLQVPTGWEKRLDLKSGKVYLQRCDSPNAASLSSDHKQQSNGVVSKLQDLNFPPSVQQTTVNPLRGKQLRPETCFITIQLPKCVHSR</sequence>
<dbReference type="Proteomes" id="UP000585474">
    <property type="component" value="Unassembled WGS sequence"/>
</dbReference>
<comment type="caution">
    <text evidence="1">The sequence shown here is derived from an EMBL/GenBank/DDBJ whole genome shotgun (WGS) entry which is preliminary data.</text>
</comment>
<keyword evidence="2" id="KW-1185">Reference proteome</keyword>
<dbReference type="EMBL" id="BJWL01000019">
    <property type="protein sequence ID" value="GFZ07343.1"/>
    <property type="molecule type" value="Genomic_DNA"/>
</dbReference>
<evidence type="ECO:0000313" key="2">
    <source>
        <dbReference type="Proteomes" id="UP000585474"/>
    </source>
</evidence>
<gene>
    <name evidence="1" type="ORF">Acr_19g0002800</name>
</gene>
<name>A0A7J0G989_9ERIC</name>
<accession>A0A7J0G989</accession>
<dbReference type="OrthoDB" id="1929178at2759"/>
<protein>
    <submittedName>
        <fullName evidence="1">Uncharacterized protein</fullName>
    </submittedName>
</protein>
<evidence type="ECO:0000313" key="1">
    <source>
        <dbReference type="EMBL" id="GFZ07343.1"/>
    </source>
</evidence>
<reference evidence="1 2" key="1">
    <citation type="submission" date="2019-07" db="EMBL/GenBank/DDBJ databases">
        <title>De Novo Assembly of kiwifruit Actinidia rufa.</title>
        <authorList>
            <person name="Sugita-Konishi S."/>
            <person name="Sato K."/>
            <person name="Mori E."/>
            <person name="Abe Y."/>
            <person name="Kisaki G."/>
            <person name="Hamano K."/>
            <person name="Suezawa K."/>
            <person name="Otani M."/>
            <person name="Fukuda T."/>
            <person name="Manabe T."/>
            <person name="Gomi K."/>
            <person name="Tabuchi M."/>
            <person name="Akimitsu K."/>
            <person name="Kataoka I."/>
        </authorList>
    </citation>
    <scope>NUCLEOTIDE SEQUENCE [LARGE SCALE GENOMIC DNA]</scope>
    <source>
        <strain evidence="2">cv. Fuchu</strain>
    </source>
</reference>
<dbReference type="AlphaFoldDB" id="A0A7J0G989"/>